<dbReference type="HOGENOM" id="CLU_1880466_0_0_1"/>
<name>A0A0C2Z1T6_9AGAM</name>
<accession>A0A0C2Z1T6</accession>
<evidence type="ECO:0000313" key="3">
    <source>
        <dbReference type="Proteomes" id="UP000053989"/>
    </source>
</evidence>
<proteinExistence type="predicted"/>
<gene>
    <name evidence="2" type="ORF">SCLCIDRAFT_133927</name>
</gene>
<feature type="region of interest" description="Disordered" evidence="1">
    <location>
        <begin position="48"/>
        <end position="85"/>
    </location>
</feature>
<organism evidence="2 3">
    <name type="scientific">Scleroderma citrinum Foug A</name>
    <dbReference type="NCBI Taxonomy" id="1036808"/>
    <lineage>
        <taxon>Eukaryota</taxon>
        <taxon>Fungi</taxon>
        <taxon>Dikarya</taxon>
        <taxon>Basidiomycota</taxon>
        <taxon>Agaricomycotina</taxon>
        <taxon>Agaricomycetes</taxon>
        <taxon>Agaricomycetidae</taxon>
        <taxon>Boletales</taxon>
        <taxon>Sclerodermatineae</taxon>
        <taxon>Sclerodermataceae</taxon>
        <taxon>Scleroderma</taxon>
    </lineage>
</organism>
<dbReference type="OrthoDB" id="2801217at2759"/>
<reference evidence="3" key="2">
    <citation type="submission" date="2015-01" db="EMBL/GenBank/DDBJ databases">
        <title>Evolutionary Origins and Diversification of the Mycorrhizal Mutualists.</title>
        <authorList>
            <consortium name="DOE Joint Genome Institute"/>
            <consortium name="Mycorrhizal Genomics Consortium"/>
            <person name="Kohler A."/>
            <person name="Kuo A."/>
            <person name="Nagy L.G."/>
            <person name="Floudas D."/>
            <person name="Copeland A."/>
            <person name="Barry K.W."/>
            <person name="Cichocki N."/>
            <person name="Veneault-Fourrey C."/>
            <person name="LaButti K."/>
            <person name="Lindquist E.A."/>
            <person name="Lipzen A."/>
            <person name="Lundell T."/>
            <person name="Morin E."/>
            <person name="Murat C."/>
            <person name="Riley R."/>
            <person name="Ohm R."/>
            <person name="Sun H."/>
            <person name="Tunlid A."/>
            <person name="Henrissat B."/>
            <person name="Grigoriev I.V."/>
            <person name="Hibbett D.S."/>
            <person name="Martin F."/>
        </authorList>
    </citation>
    <scope>NUCLEOTIDE SEQUENCE [LARGE SCALE GENOMIC DNA]</scope>
    <source>
        <strain evidence="3">Foug A</strain>
    </source>
</reference>
<keyword evidence="3" id="KW-1185">Reference proteome</keyword>
<feature type="non-terminal residue" evidence="2">
    <location>
        <position position="1"/>
    </location>
</feature>
<protein>
    <submittedName>
        <fullName evidence="2">Uncharacterized protein</fullName>
    </submittedName>
</protein>
<evidence type="ECO:0000256" key="1">
    <source>
        <dbReference type="SAM" id="MobiDB-lite"/>
    </source>
</evidence>
<dbReference type="InParanoid" id="A0A0C2Z1T6"/>
<reference evidence="2 3" key="1">
    <citation type="submission" date="2014-04" db="EMBL/GenBank/DDBJ databases">
        <authorList>
            <consortium name="DOE Joint Genome Institute"/>
            <person name="Kuo A."/>
            <person name="Kohler A."/>
            <person name="Nagy L.G."/>
            <person name="Floudas D."/>
            <person name="Copeland A."/>
            <person name="Barry K.W."/>
            <person name="Cichocki N."/>
            <person name="Veneault-Fourrey C."/>
            <person name="LaButti K."/>
            <person name="Lindquist E.A."/>
            <person name="Lipzen A."/>
            <person name="Lundell T."/>
            <person name="Morin E."/>
            <person name="Murat C."/>
            <person name="Sun H."/>
            <person name="Tunlid A."/>
            <person name="Henrissat B."/>
            <person name="Grigoriev I.V."/>
            <person name="Hibbett D.S."/>
            <person name="Martin F."/>
            <person name="Nordberg H.P."/>
            <person name="Cantor M.N."/>
            <person name="Hua S.X."/>
        </authorList>
    </citation>
    <scope>NUCLEOTIDE SEQUENCE [LARGE SCALE GENOMIC DNA]</scope>
    <source>
        <strain evidence="2 3">Foug A</strain>
    </source>
</reference>
<sequence length="136" mass="15409">YHFIRWIIEQGSLKITYCPTDKMITDVLTKALPSTKVKHFAPCLGLLKSAGSKKPTTGLPKPPPAKRKDQHNAVPETKPTAVQDSEAVSRTKHVWYSEHGMYCRFEIILERAMSATHVAVIPRTRTHSDKEEFPKK</sequence>
<dbReference type="STRING" id="1036808.A0A0C2Z1T6"/>
<dbReference type="EMBL" id="KN822127">
    <property type="protein sequence ID" value="KIM55788.1"/>
    <property type="molecule type" value="Genomic_DNA"/>
</dbReference>
<dbReference type="AlphaFoldDB" id="A0A0C2Z1T6"/>
<dbReference type="Proteomes" id="UP000053989">
    <property type="component" value="Unassembled WGS sequence"/>
</dbReference>
<evidence type="ECO:0000313" key="2">
    <source>
        <dbReference type="EMBL" id="KIM55788.1"/>
    </source>
</evidence>